<keyword evidence="3" id="KW-1185">Reference proteome</keyword>
<evidence type="ECO:0000313" key="3">
    <source>
        <dbReference type="Proteomes" id="UP001225596"/>
    </source>
</evidence>
<dbReference type="NCBIfam" id="TIGR02913">
    <property type="entry name" value="HAF_rpt"/>
    <property type="match status" value="1"/>
</dbReference>
<evidence type="ECO:0008006" key="4">
    <source>
        <dbReference type="Google" id="ProtNLM"/>
    </source>
</evidence>
<reference evidence="2 3" key="1">
    <citation type="submission" date="2023-08" db="EMBL/GenBank/DDBJ databases">
        <title>Oxalobacteraceae gen .nov., isolated from river sludge outside the plant.</title>
        <authorList>
            <person name="Zhao S.Y."/>
        </authorList>
    </citation>
    <scope>NUCLEOTIDE SEQUENCE [LARGE SCALE GENOMIC DNA]</scope>
    <source>
        <strain evidence="2 3">R-40</strain>
    </source>
</reference>
<dbReference type="EMBL" id="JAUYVH010000011">
    <property type="protein sequence ID" value="MDQ9171706.1"/>
    <property type="molecule type" value="Genomic_DNA"/>
</dbReference>
<accession>A0ABU1BTH9</accession>
<feature type="compositionally biased region" description="Polar residues" evidence="1">
    <location>
        <begin position="31"/>
        <end position="48"/>
    </location>
</feature>
<name>A0ABU1BTH9_9BURK</name>
<dbReference type="Proteomes" id="UP001225596">
    <property type="component" value="Unassembled WGS sequence"/>
</dbReference>
<evidence type="ECO:0000256" key="1">
    <source>
        <dbReference type="SAM" id="MobiDB-lite"/>
    </source>
</evidence>
<dbReference type="RefSeq" id="WP_338437647.1">
    <property type="nucleotide sequence ID" value="NZ_JAUYVH010000011.1"/>
</dbReference>
<gene>
    <name evidence="2" type="ORF">Q8A64_14930</name>
</gene>
<organism evidence="2 3">
    <name type="scientific">Keguizhuia sedimenti</name>
    <dbReference type="NCBI Taxonomy" id="3064264"/>
    <lineage>
        <taxon>Bacteria</taxon>
        <taxon>Pseudomonadati</taxon>
        <taxon>Pseudomonadota</taxon>
        <taxon>Betaproteobacteria</taxon>
        <taxon>Burkholderiales</taxon>
        <taxon>Oxalobacteraceae</taxon>
        <taxon>Keguizhuia</taxon>
    </lineage>
</organism>
<evidence type="ECO:0000313" key="2">
    <source>
        <dbReference type="EMBL" id="MDQ9171706.1"/>
    </source>
</evidence>
<sequence>MQRSFQGVTTAVLVSVFLAACGGGGGGDGSTAGNDTQAGADSLATVTGGSDLPEKSSGSGDTANEPAPAPDSVRWEVRKVFTDFNPIFTHYQLGLMNSGMVFGNHVAEQTEDGNLIQNFIVGQSEVLRGTTGMFDQETMLAMNRSGQILGMGQNLLRKNGSPGPSKPKFFLYKYGEYIPVPVGSTLLNDAEHIAGTLGEPLPNRPGIFKYRAFTYIDGVRTEIPLVPGAVDNFATAMNSKGHVVGYTRNKRNPIVEANSSAFVYRNGRIIELGKLPGTESCAANDINNRGVIIGTCSGPVEDGLSGINRPFIYHNGSMTPLPGIGEVWPQDFEINNAGQIIGNKYIRNDPNDETPDRFIPFLYSGGTLLDLNELPGIAESGWLIGMALRINRSGQILALGLRNDEGGHILLTPVKTSTATAQ</sequence>
<dbReference type="InterPro" id="IPR014262">
    <property type="entry name" value="HAF_rpt"/>
</dbReference>
<feature type="region of interest" description="Disordered" evidence="1">
    <location>
        <begin position="27"/>
        <end position="71"/>
    </location>
</feature>
<dbReference type="PROSITE" id="PS51257">
    <property type="entry name" value="PROKAR_LIPOPROTEIN"/>
    <property type="match status" value="1"/>
</dbReference>
<protein>
    <recommendedName>
        <fullName evidence="4">Lipoprotein</fullName>
    </recommendedName>
</protein>
<comment type="caution">
    <text evidence="2">The sequence shown here is derived from an EMBL/GenBank/DDBJ whole genome shotgun (WGS) entry which is preliminary data.</text>
</comment>
<proteinExistence type="predicted"/>